<reference evidence="16 17" key="1">
    <citation type="submission" date="2011-04" db="EMBL/GenBank/DDBJ databases">
        <title>Complete sequence of Cellulomonas fimi ATCC 484.</title>
        <authorList>
            <consortium name="US DOE Joint Genome Institute"/>
            <person name="Lucas S."/>
            <person name="Han J."/>
            <person name="Lapidus A."/>
            <person name="Cheng J.-F."/>
            <person name="Goodwin L."/>
            <person name="Pitluck S."/>
            <person name="Peters L."/>
            <person name="Chertkov O."/>
            <person name="Detter J.C."/>
            <person name="Han C."/>
            <person name="Tapia R."/>
            <person name="Land M."/>
            <person name="Hauser L."/>
            <person name="Kyrpides N."/>
            <person name="Ivanova N."/>
            <person name="Ovchinnikova G."/>
            <person name="Pagani I."/>
            <person name="Mead D."/>
            <person name="Brumm P."/>
            <person name="Woyke T."/>
        </authorList>
    </citation>
    <scope>NUCLEOTIDE SEQUENCE [LARGE SCALE GENOMIC DNA]</scope>
    <source>
        <strain evidence="17">ATCC 484 / DSM 20113 / JCM 1341 / NBRC 15513 / NCIMB 8980 / NCTC 7547</strain>
    </source>
</reference>
<dbReference type="GO" id="GO:0000287">
    <property type="term" value="F:magnesium ion binding"/>
    <property type="evidence" value="ECO:0007669"/>
    <property type="project" value="UniProtKB-UniRule"/>
</dbReference>
<evidence type="ECO:0000256" key="6">
    <source>
        <dbReference type="ARBA" id="ARBA00050364"/>
    </source>
</evidence>
<dbReference type="PROSITE" id="PS00710">
    <property type="entry name" value="PGM_PMM"/>
    <property type="match status" value="1"/>
</dbReference>
<evidence type="ECO:0000259" key="13">
    <source>
        <dbReference type="Pfam" id="PF02878"/>
    </source>
</evidence>
<accession>F4H209</accession>
<feature type="modified residue" description="Phosphoserine" evidence="9">
    <location>
        <position position="104"/>
    </location>
</feature>
<comment type="cofactor">
    <cofactor evidence="9">
        <name>Mg(2+)</name>
        <dbReference type="ChEBI" id="CHEBI:18420"/>
    </cofactor>
    <text evidence="9">Binds 1 Mg(2+) ion per subunit.</text>
</comment>
<feature type="domain" description="Alpha-D-phosphohexomutase C-terminal" evidence="12">
    <location>
        <begin position="375"/>
        <end position="440"/>
    </location>
</feature>
<dbReference type="InterPro" id="IPR050060">
    <property type="entry name" value="Phosphoglucosamine_mutase"/>
</dbReference>
<keyword evidence="2 9" id="KW-0597">Phosphoprotein</keyword>
<dbReference type="EC" id="5.4.2.10" evidence="7 9"/>
<protein>
    <recommendedName>
        <fullName evidence="8 9">Phosphoglucosamine mutase</fullName>
        <ecNumber evidence="7 9">5.4.2.10</ecNumber>
    </recommendedName>
</protein>
<dbReference type="AlphaFoldDB" id="F4H209"/>
<feature type="binding site" evidence="9">
    <location>
        <position position="244"/>
    </location>
    <ligand>
        <name>Mg(2+)</name>
        <dbReference type="ChEBI" id="CHEBI:18420"/>
    </ligand>
</feature>
<dbReference type="Gene3D" id="3.30.310.50">
    <property type="entry name" value="Alpha-D-phosphohexomutase, C-terminal domain"/>
    <property type="match status" value="1"/>
</dbReference>
<dbReference type="FunFam" id="3.30.310.50:FF:000001">
    <property type="entry name" value="Phosphoglucosamine mutase"/>
    <property type="match status" value="1"/>
</dbReference>
<comment type="similarity">
    <text evidence="1 9 10">Belongs to the phosphohexose mutase family.</text>
</comment>
<dbReference type="SUPFAM" id="SSF53738">
    <property type="entry name" value="Phosphoglucomutase, first 3 domains"/>
    <property type="match status" value="3"/>
</dbReference>
<dbReference type="Proteomes" id="UP000008460">
    <property type="component" value="Chromosome"/>
</dbReference>
<dbReference type="InterPro" id="IPR005844">
    <property type="entry name" value="A-D-PHexomutase_a/b/a-I"/>
</dbReference>
<dbReference type="SUPFAM" id="SSF55957">
    <property type="entry name" value="Phosphoglucomutase, C-terminal domain"/>
    <property type="match status" value="1"/>
</dbReference>
<evidence type="ECO:0000259" key="12">
    <source>
        <dbReference type="Pfam" id="PF00408"/>
    </source>
</evidence>
<dbReference type="KEGG" id="cfi:Celf_1042"/>
<keyword evidence="3 9" id="KW-0479">Metal-binding</keyword>
<dbReference type="GO" id="GO:0004615">
    <property type="term" value="F:phosphomannomutase activity"/>
    <property type="evidence" value="ECO:0007669"/>
    <property type="project" value="TreeGrafter"/>
</dbReference>
<dbReference type="Pfam" id="PF02879">
    <property type="entry name" value="PGM_PMM_II"/>
    <property type="match status" value="1"/>
</dbReference>
<evidence type="ECO:0000256" key="9">
    <source>
        <dbReference type="HAMAP-Rule" id="MF_01554"/>
    </source>
</evidence>
<dbReference type="Pfam" id="PF02878">
    <property type="entry name" value="PGM_PMM_I"/>
    <property type="match status" value="1"/>
</dbReference>
<keyword evidence="5 9" id="KW-0413">Isomerase</keyword>
<evidence type="ECO:0000256" key="3">
    <source>
        <dbReference type="ARBA" id="ARBA00022723"/>
    </source>
</evidence>
<dbReference type="FunFam" id="3.40.120.10:FF:000002">
    <property type="entry name" value="Phosphoglucosamine mutase"/>
    <property type="match status" value="1"/>
</dbReference>
<dbReference type="InterPro" id="IPR005845">
    <property type="entry name" value="A-D-PHexomutase_a/b/a-II"/>
</dbReference>
<comment type="function">
    <text evidence="9 11">Catalyzes the conversion of glucosamine-6-phosphate to glucosamine-1-phosphate.</text>
</comment>
<dbReference type="FunFam" id="3.40.120.10:FF:000001">
    <property type="entry name" value="Phosphoglucosamine mutase"/>
    <property type="match status" value="1"/>
</dbReference>
<feature type="domain" description="Alpha-D-phosphohexomutase alpha/beta/alpha" evidence="15">
    <location>
        <begin position="259"/>
        <end position="368"/>
    </location>
</feature>
<evidence type="ECO:0000256" key="8">
    <source>
        <dbReference type="ARBA" id="ARBA00068193"/>
    </source>
</evidence>
<feature type="active site" description="Phosphoserine intermediate" evidence="9">
    <location>
        <position position="104"/>
    </location>
</feature>
<dbReference type="InterPro" id="IPR036900">
    <property type="entry name" value="A-D-PHexomutase_C_sf"/>
</dbReference>
<dbReference type="PRINTS" id="PR00509">
    <property type="entry name" value="PGMPMM"/>
</dbReference>
<evidence type="ECO:0000256" key="7">
    <source>
        <dbReference type="ARBA" id="ARBA00066330"/>
    </source>
</evidence>
<evidence type="ECO:0000256" key="2">
    <source>
        <dbReference type="ARBA" id="ARBA00022553"/>
    </source>
</evidence>
<feature type="binding site" description="via phosphate group" evidence="9">
    <location>
        <position position="104"/>
    </location>
    <ligand>
        <name>Mg(2+)</name>
        <dbReference type="ChEBI" id="CHEBI:18420"/>
    </ligand>
</feature>
<evidence type="ECO:0000256" key="1">
    <source>
        <dbReference type="ARBA" id="ARBA00010231"/>
    </source>
</evidence>
<keyword evidence="4 9" id="KW-0460">Magnesium</keyword>
<feature type="binding site" evidence="9">
    <location>
        <position position="242"/>
    </location>
    <ligand>
        <name>Mg(2+)</name>
        <dbReference type="ChEBI" id="CHEBI:18420"/>
    </ligand>
</feature>
<dbReference type="GO" id="GO:0008966">
    <property type="term" value="F:phosphoglucosamine mutase activity"/>
    <property type="evidence" value="ECO:0007669"/>
    <property type="project" value="UniProtKB-UniRule"/>
</dbReference>
<feature type="domain" description="Alpha-D-phosphohexomutase alpha/beta/alpha" evidence="13">
    <location>
        <begin position="3"/>
        <end position="136"/>
    </location>
</feature>
<dbReference type="GO" id="GO:0009252">
    <property type="term" value="P:peptidoglycan biosynthetic process"/>
    <property type="evidence" value="ECO:0007669"/>
    <property type="project" value="TreeGrafter"/>
</dbReference>
<comment type="catalytic activity">
    <reaction evidence="6 9 11">
        <text>alpha-D-glucosamine 1-phosphate = D-glucosamine 6-phosphate</text>
        <dbReference type="Rhea" id="RHEA:23424"/>
        <dbReference type="ChEBI" id="CHEBI:58516"/>
        <dbReference type="ChEBI" id="CHEBI:58725"/>
        <dbReference type="EC" id="5.4.2.10"/>
    </reaction>
</comment>
<dbReference type="Gene3D" id="3.40.120.10">
    <property type="entry name" value="Alpha-D-Glucose-1,6-Bisphosphate, subunit A, domain 3"/>
    <property type="match status" value="3"/>
</dbReference>
<evidence type="ECO:0000256" key="11">
    <source>
        <dbReference type="RuleBase" id="RU004327"/>
    </source>
</evidence>
<evidence type="ECO:0000313" key="17">
    <source>
        <dbReference type="Proteomes" id="UP000008460"/>
    </source>
</evidence>
<dbReference type="GO" id="GO:0006048">
    <property type="term" value="P:UDP-N-acetylglucosamine biosynthetic process"/>
    <property type="evidence" value="ECO:0007669"/>
    <property type="project" value="TreeGrafter"/>
</dbReference>
<evidence type="ECO:0000313" key="16">
    <source>
        <dbReference type="EMBL" id="AEE45179.1"/>
    </source>
</evidence>
<dbReference type="eggNOG" id="COG1109">
    <property type="taxonomic scope" value="Bacteria"/>
</dbReference>
<dbReference type="InterPro" id="IPR016066">
    <property type="entry name" value="A-D-PHexomutase_CS"/>
</dbReference>
<dbReference type="CDD" id="cd05802">
    <property type="entry name" value="GlmM"/>
    <property type="match status" value="1"/>
</dbReference>
<sequence>MTRLFGTDGVRGLANRDVTAELALDLSVAAAHVLGASGAFEGHRPRAVVGRDSRASGEFLAAAVAAGLASAGVDVVNVGVLPTPAVAYLTAQLEVDLGVVLSASHNPMPDNGIKFLARGGHKLDDELERAIEARMGEAWDRPVGADVGRIRLDTGRAGDDYVEHLVSTIGVSLEGLRIAVDCANGAASDVGPAALREAGADVVVINASPDGRNINEKCGSTHPEQLLAAVVASEADLGVAFDGDADRCLAVDADGRLVDGDQIMGVLALAMRDAGTLVDDTLVTTVMSNLGLRLAMRDHGVRTVETAVGDRYVLEAMRAGGYALGGEQSGHIIMAAHATTGDGVLTALQLAARVAATGEPLAKLAGIVQRLPQTLVNVAGVDKARAGSDVPLLEAVRAAEARLGDTGRVLLRPSGTEPLVRVMVEAGTQQDADAVARELAGVVSDRLAL</sequence>
<feature type="domain" description="Alpha-D-phosphohexomutase alpha/beta/alpha" evidence="14">
    <location>
        <begin position="159"/>
        <end position="255"/>
    </location>
</feature>
<dbReference type="Pfam" id="PF02880">
    <property type="entry name" value="PGM_PMM_III"/>
    <property type="match status" value="1"/>
</dbReference>
<dbReference type="GO" id="GO:0005975">
    <property type="term" value="P:carbohydrate metabolic process"/>
    <property type="evidence" value="ECO:0007669"/>
    <property type="project" value="InterPro"/>
</dbReference>
<organism evidence="16 17">
    <name type="scientific">Cellulomonas fimi (strain ATCC 484 / DSM 20113 / JCM 1341 / CCUG 24087 / LMG 16345 / NBRC 15513 / NCIMB 8980 / NCTC 7547 / NRS-133)</name>
    <dbReference type="NCBI Taxonomy" id="590998"/>
    <lineage>
        <taxon>Bacteria</taxon>
        <taxon>Bacillati</taxon>
        <taxon>Actinomycetota</taxon>
        <taxon>Actinomycetes</taxon>
        <taxon>Micrococcales</taxon>
        <taxon>Cellulomonadaceae</taxon>
        <taxon>Cellulomonas</taxon>
    </lineage>
</organism>
<dbReference type="STRING" id="590998.Celf_1042"/>
<dbReference type="InterPro" id="IPR005841">
    <property type="entry name" value="Alpha-D-phosphohexomutase_SF"/>
</dbReference>
<evidence type="ECO:0000256" key="5">
    <source>
        <dbReference type="ARBA" id="ARBA00023235"/>
    </source>
</evidence>
<dbReference type="InterPro" id="IPR016055">
    <property type="entry name" value="A-D-PHexomutase_a/b/a-I/II/III"/>
</dbReference>
<evidence type="ECO:0000256" key="4">
    <source>
        <dbReference type="ARBA" id="ARBA00022842"/>
    </source>
</evidence>
<dbReference type="InterPro" id="IPR005843">
    <property type="entry name" value="A-D-PHexomutase_C"/>
</dbReference>
<dbReference type="GO" id="GO:0005829">
    <property type="term" value="C:cytosol"/>
    <property type="evidence" value="ECO:0007669"/>
    <property type="project" value="TreeGrafter"/>
</dbReference>
<dbReference type="PANTHER" id="PTHR42946:SF1">
    <property type="entry name" value="PHOSPHOGLUCOMUTASE (ALPHA-D-GLUCOSE-1,6-BISPHOSPHATE-DEPENDENT)"/>
    <property type="match status" value="1"/>
</dbReference>
<dbReference type="RefSeq" id="WP_013770205.1">
    <property type="nucleotide sequence ID" value="NC_015514.1"/>
</dbReference>
<keyword evidence="17" id="KW-1185">Reference proteome</keyword>
<dbReference type="Pfam" id="PF00408">
    <property type="entry name" value="PGM_PMM_IV"/>
    <property type="match status" value="1"/>
</dbReference>
<dbReference type="NCBIfam" id="TIGR01455">
    <property type="entry name" value="glmM"/>
    <property type="match status" value="1"/>
</dbReference>
<dbReference type="HAMAP" id="MF_01554_B">
    <property type="entry name" value="GlmM_B"/>
    <property type="match status" value="1"/>
</dbReference>
<feature type="binding site" evidence="9">
    <location>
        <position position="246"/>
    </location>
    <ligand>
        <name>Mg(2+)</name>
        <dbReference type="ChEBI" id="CHEBI:18420"/>
    </ligand>
</feature>
<evidence type="ECO:0000259" key="15">
    <source>
        <dbReference type="Pfam" id="PF02880"/>
    </source>
</evidence>
<evidence type="ECO:0000259" key="14">
    <source>
        <dbReference type="Pfam" id="PF02879"/>
    </source>
</evidence>
<dbReference type="InterPro" id="IPR006352">
    <property type="entry name" value="GlmM_bact"/>
</dbReference>
<dbReference type="InterPro" id="IPR005846">
    <property type="entry name" value="A-D-PHexomutase_a/b/a-III"/>
</dbReference>
<gene>
    <name evidence="9" type="primary">glmM</name>
    <name evidence="16" type="ordered locus">Celf_1042</name>
</gene>
<name>F4H209_CELFA</name>
<proteinExistence type="inferred from homology"/>
<evidence type="ECO:0000256" key="10">
    <source>
        <dbReference type="RuleBase" id="RU004326"/>
    </source>
</evidence>
<dbReference type="HOGENOM" id="CLU_016950_7_0_11"/>
<dbReference type="EMBL" id="CP002666">
    <property type="protein sequence ID" value="AEE45179.1"/>
    <property type="molecule type" value="Genomic_DNA"/>
</dbReference>
<comment type="PTM">
    <text evidence="9">Activated by phosphorylation.</text>
</comment>
<dbReference type="PANTHER" id="PTHR42946">
    <property type="entry name" value="PHOSPHOHEXOSE MUTASE"/>
    <property type="match status" value="1"/>
</dbReference>